<dbReference type="EMBL" id="LGTQ01000009">
    <property type="protein sequence ID" value="KPM48158.1"/>
    <property type="molecule type" value="Genomic_DNA"/>
</dbReference>
<organism evidence="1 2">
    <name type="scientific">Jiulongibacter sediminis</name>
    <dbReference type="NCBI Taxonomy" id="1605367"/>
    <lineage>
        <taxon>Bacteria</taxon>
        <taxon>Pseudomonadati</taxon>
        <taxon>Bacteroidota</taxon>
        <taxon>Cytophagia</taxon>
        <taxon>Cytophagales</taxon>
        <taxon>Leadbetterellaceae</taxon>
        <taxon>Jiulongibacter</taxon>
    </lineage>
</organism>
<accession>A0A0P7C2B4</accession>
<dbReference type="Proteomes" id="UP000050454">
    <property type="component" value="Unassembled WGS sequence"/>
</dbReference>
<dbReference type="InterPro" id="IPR005901">
    <property type="entry name" value="GLPGLI"/>
</dbReference>
<sequence length="221" mass="25844">MEFRYRINYAEIYASAEYITEQERDRIMLSWGNEEGYSTRMKLQFSPEKTVYTYGEPYELNAWSSFKDNYFIIKNFAESTSMLYLESLGKTYLIEDELKVPKWRIMNELREIVGHMCMKAVTQDTLKGQEIVAWFAADIPVPGGPENLNGLPGMILGYEVNGTQLLVEAERIVLGEPEDPIKLPKKMKGKKVNWQEYNESVAEFIDLSVKAKRPWYWSLRF</sequence>
<dbReference type="Pfam" id="PF09697">
    <property type="entry name" value="Porph_ging"/>
    <property type="match status" value="1"/>
</dbReference>
<dbReference type="AlphaFoldDB" id="A0A0P7C2B4"/>
<gene>
    <name evidence="1" type="ORF">AFM12_12420</name>
</gene>
<name>A0A0P7C2B4_9BACT</name>
<comment type="caution">
    <text evidence="1">The sequence shown here is derived from an EMBL/GenBank/DDBJ whole genome shotgun (WGS) entry which is preliminary data.</text>
</comment>
<evidence type="ECO:0000313" key="2">
    <source>
        <dbReference type="Proteomes" id="UP000050454"/>
    </source>
</evidence>
<dbReference type="PATRIC" id="fig|1605367.3.peg.3892"/>
<protein>
    <recommendedName>
        <fullName evidence="3">GLPGLI family protein</fullName>
    </recommendedName>
</protein>
<reference evidence="1 2" key="1">
    <citation type="submission" date="2015-07" db="EMBL/GenBank/DDBJ databases">
        <title>The draft genome sequence of Leadbetterella sp. JN14-9.</title>
        <authorList>
            <person name="Liu Y."/>
            <person name="Du J."/>
            <person name="Shao Z."/>
        </authorList>
    </citation>
    <scope>NUCLEOTIDE SEQUENCE [LARGE SCALE GENOMIC DNA]</scope>
    <source>
        <strain evidence="1 2">JN14-9</strain>
    </source>
</reference>
<keyword evidence="2" id="KW-1185">Reference proteome</keyword>
<dbReference type="STRING" id="1605367.AFM12_12420"/>
<proteinExistence type="predicted"/>
<evidence type="ECO:0000313" key="1">
    <source>
        <dbReference type="EMBL" id="KPM48158.1"/>
    </source>
</evidence>
<dbReference type="NCBIfam" id="TIGR01200">
    <property type="entry name" value="GLPGLI"/>
    <property type="match status" value="1"/>
</dbReference>
<evidence type="ECO:0008006" key="3">
    <source>
        <dbReference type="Google" id="ProtNLM"/>
    </source>
</evidence>